<keyword evidence="2" id="KW-1185">Reference proteome</keyword>
<reference evidence="1 2" key="1">
    <citation type="journal article" date="2024" name="G3 (Bethesda)">
        <title>Genome assembly of Hibiscus sabdariffa L. provides insights into metabolisms of medicinal natural products.</title>
        <authorList>
            <person name="Kim T."/>
        </authorList>
    </citation>
    <scope>NUCLEOTIDE SEQUENCE [LARGE SCALE GENOMIC DNA]</scope>
    <source>
        <strain evidence="1">TK-2024</strain>
        <tissue evidence="1">Old leaves</tissue>
    </source>
</reference>
<sequence length="163" mass="17692">MSAVGLDGFEVMWVAGSMVLLSFPDVASRRSFLSQAVLSTWFGCLEEWSASVEYESRRAWISISGLPIHLWSEGSFCNIAGLWGNYLPVEQCEVVADAVLRDRSQEVSVVSPHSHSSGERDGVISPCWHANQLWGLDSAGKDCAASAELVGAIERVVCDRGSL</sequence>
<evidence type="ECO:0008006" key="3">
    <source>
        <dbReference type="Google" id="ProtNLM"/>
    </source>
</evidence>
<accession>A0ABR2P9W1</accession>
<gene>
    <name evidence="1" type="ORF">V6N11_076790</name>
</gene>
<dbReference type="Proteomes" id="UP001396334">
    <property type="component" value="Unassembled WGS sequence"/>
</dbReference>
<dbReference type="EMBL" id="JBBPBN010000071">
    <property type="protein sequence ID" value="KAK8985099.1"/>
    <property type="molecule type" value="Genomic_DNA"/>
</dbReference>
<protein>
    <recommendedName>
        <fullName evidence="3">DUF4283 domain-containing protein</fullName>
    </recommendedName>
</protein>
<organism evidence="1 2">
    <name type="scientific">Hibiscus sabdariffa</name>
    <name type="common">roselle</name>
    <dbReference type="NCBI Taxonomy" id="183260"/>
    <lineage>
        <taxon>Eukaryota</taxon>
        <taxon>Viridiplantae</taxon>
        <taxon>Streptophyta</taxon>
        <taxon>Embryophyta</taxon>
        <taxon>Tracheophyta</taxon>
        <taxon>Spermatophyta</taxon>
        <taxon>Magnoliopsida</taxon>
        <taxon>eudicotyledons</taxon>
        <taxon>Gunneridae</taxon>
        <taxon>Pentapetalae</taxon>
        <taxon>rosids</taxon>
        <taxon>malvids</taxon>
        <taxon>Malvales</taxon>
        <taxon>Malvaceae</taxon>
        <taxon>Malvoideae</taxon>
        <taxon>Hibiscus</taxon>
    </lineage>
</organism>
<evidence type="ECO:0000313" key="2">
    <source>
        <dbReference type="Proteomes" id="UP001396334"/>
    </source>
</evidence>
<evidence type="ECO:0000313" key="1">
    <source>
        <dbReference type="EMBL" id="KAK8985099.1"/>
    </source>
</evidence>
<name>A0ABR2P9W1_9ROSI</name>
<proteinExistence type="predicted"/>
<comment type="caution">
    <text evidence="1">The sequence shown here is derived from an EMBL/GenBank/DDBJ whole genome shotgun (WGS) entry which is preliminary data.</text>
</comment>